<dbReference type="RefSeq" id="WP_347923062.1">
    <property type="nucleotide sequence ID" value="NZ_CP157199.1"/>
</dbReference>
<dbReference type="PROSITE" id="PS51257">
    <property type="entry name" value="PROKAR_LIPOPROTEIN"/>
    <property type="match status" value="1"/>
</dbReference>
<dbReference type="PANTHER" id="PTHR41247">
    <property type="entry name" value="HTH-TYPE TRANSCRIPTIONAL REPRESSOR YCNK"/>
    <property type="match status" value="1"/>
</dbReference>
<proteinExistence type="predicted"/>
<dbReference type="AlphaFoldDB" id="A0AAU7BRS4"/>
<sequence>MQTLKHYLIAALLLILFSCNVSPKAIDYGSDGCHFCKMTIVDKVHAAEIVTKKGKVYKFDATECMVNSMDEFDSSEVKLYLSNNYTEPEALIDATQATFLISKNIPSPMGAFLSAFKNKVDAKKMQSDKGGELYTWEELLAHLNN</sequence>
<evidence type="ECO:0000313" key="2">
    <source>
        <dbReference type="EMBL" id="XBG60833.1"/>
    </source>
</evidence>
<dbReference type="SUPFAM" id="SSF160387">
    <property type="entry name" value="NosL/MerB-like"/>
    <property type="match status" value="1"/>
</dbReference>
<dbReference type="Pfam" id="PF05573">
    <property type="entry name" value="NosL"/>
    <property type="match status" value="1"/>
</dbReference>
<gene>
    <name evidence="2" type="ORF">ABGB03_13305</name>
</gene>
<dbReference type="PANTHER" id="PTHR41247:SF1">
    <property type="entry name" value="HTH-TYPE TRANSCRIPTIONAL REPRESSOR YCNK"/>
    <property type="match status" value="1"/>
</dbReference>
<feature type="chain" id="PRO_5043750287" evidence="1">
    <location>
        <begin position="24"/>
        <end position="145"/>
    </location>
</feature>
<keyword evidence="1" id="KW-0732">Signal</keyword>
<evidence type="ECO:0000256" key="1">
    <source>
        <dbReference type="SAM" id="SignalP"/>
    </source>
</evidence>
<organism evidence="2">
    <name type="scientific">Pontimicrobium sp. SW4</name>
    <dbReference type="NCBI Taxonomy" id="3153519"/>
    <lineage>
        <taxon>Bacteria</taxon>
        <taxon>Pseudomonadati</taxon>
        <taxon>Bacteroidota</taxon>
        <taxon>Flavobacteriia</taxon>
        <taxon>Flavobacteriales</taxon>
        <taxon>Flavobacteriaceae</taxon>
        <taxon>Pontimicrobium</taxon>
    </lineage>
</organism>
<protein>
    <submittedName>
        <fullName evidence="2">Nitrous oxide reductase accessory protein NosL</fullName>
    </submittedName>
</protein>
<reference evidence="2" key="1">
    <citation type="submission" date="2024-05" db="EMBL/GenBank/DDBJ databases">
        <title>Pontimicrobium maritimus sp. nov., isolated form sea water.</title>
        <authorList>
            <person name="Muhammad N."/>
            <person name="Vuong T.Q."/>
            <person name="Han H.L."/>
            <person name="Kim S.-G."/>
        </authorList>
    </citation>
    <scope>NUCLEOTIDE SEQUENCE</scope>
    <source>
        <strain evidence="2">SW4</strain>
    </source>
</reference>
<dbReference type="EMBL" id="CP157199">
    <property type="protein sequence ID" value="XBG60833.1"/>
    <property type="molecule type" value="Genomic_DNA"/>
</dbReference>
<feature type="signal peptide" evidence="1">
    <location>
        <begin position="1"/>
        <end position="23"/>
    </location>
</feature>
<accession>A0AAU7BRS4</accession>
<name>A0AAU7BRS4_9FLAO</name>
<dbReference type="InterPro" id="IPR008719">
    <property type="entry name" value="N2O_reductase_NosL"/>
</dbReference>